<sequence length="914" mass="106455">MNQLSLNEQFALRAQFQTLNFLSPQIAEFASGFHVETVQTLSAKQIQTALKVQKITAKSLFTVGCPFCFSPEITTLYTENAQKIQIENQIFDTKPNWPYGDLPEFQTNENLFSLVLILYQSASAHQHDISVLRAIQIVQQACSANNVLLSLSHSEQILKVFLSTVQQLKIAFSPHEIYWQQAIDNAYFNLLSKKEFNVLPILIPQKTNLRAPPLPYSCYCQFDFYFSLQLSNFENFENLKEIIQEVLSLFSISNLVLSDYENETCYFQVQYKSDFIPFQIFKGPLVTEKVAVQKFKLLFGQKAEFRRFQNGEMRICTIFEEFESKDLFVESLLRYISTIHSDTKSYQCFHSQKLERHVESKYDFQLTETLSTFKYYLSQINQNHNFPFTVFDITINQTNDINLNGFISVTGFGNWYWTPAANQLLKALILQKLTNLLPKQHGIQLQNHNTHLEAQLLTSQNTLITVRLLCLTDADQIIQKSLSVSKFDYLYKLQRSIIQHSQLTNTLIQQYPSYSQAIQLAKQFLQMQLIPTYSFQPALIDYLGVFNSPQMIQLIERFQRIASEQNTSFEELLTEENLLENDLKNIVNQATKVVDFQVQKSPYQSICCENMISNELIEMICAIPFSENSKLKDTENHIFSSLSLFRHFLKFFAYNQERKFEINVKLDDIMEIPKYLKIAVKGDEEGTMFSNISEQLFKRLSILCQIALNSLDQMLFDQKFKSIALFKPNVQDLSFVLLINDNISKQNKDLFYLESSAVQQLQIQHAQYLPLSNLNPEFLRQIIPNIIKISTPFYEVQYLKNQFLGFKKLKNFTEFRIQDLPDDIQFYKAEGEIAKFDEQRFIEEVLIESGGIFSCVYVNKQLQSKIENCEYQEDLGGVNFAVLQYMERNGKECGEELWETEEEDYNGETEIREV</sequence>
<dbReference type="VEuPathDB" id="GiardiaDB:SS50377_27685"/>
<comment type="subcellular location">
    <subcellularLocation>
        <location evidence="1">Nucleus</location>
        <location evidence="1">Nucleolus</location>
    </subcellularLocation>
</comment>
<accession>V6M083</accession>
<proteinExistence type="inferred from homology"/>
<dbReference type="AlphaFoldDB" id="V6M083"/>
<evidence type="ECO:0000313" key="3">
    <source>
        <dbReference type="EMBL" id="EST46539.1"/>
    </source>
</evidence>
<evidence type="ECO:0000313" key="5">
    <source>
        <dbReference type="Proteomes" id="UP000018208"/>
    </source>
</evidence>
<comment type="similarity">
    <text evidence="1">Belongs to the NRAP family.</text>
</comment>
<organism evidence="3">
    <name type="scientific">Spironucleus salmonicida</name>
    <dbReference type="NCBI Taxonomy" id="348837"/>
    <lineage>
        <taxon>Eukaryota</taxon>
        <taxon>Metamonada</taxon>
        <taxon>Diplomonadida</taxon>
        <taxon>Hexamitidae</taxon>
        <taxon>Hexamitinae</taxon>
        <taxon>Spironucleus</taxon>
    </lineage>
</organism>
<dbReference type="OrthoDB" id="10251401at2759"/>
<dbReference type="GO" id="GO:0006409">
    <property type="term" value="P:tRNA export from nucleus"/>
    <property type="evidence" value="ECO:0007669"/>
    <property type="project" value="TreeGrafter"/>
</dbReference>
<gene>
    <name evidence="3" type="ORF">SS50377_13344</name>
    <name evidence="4" type="ORF">SS50377_27685</name>
</gene>
<protein>
    <submittedName>
        <fullName evidence="3">Nrap family protein</fullName>
    </submittedName>
</protein>
<dbReference type="PANTHER" id="PTHR17972:SF0">
    <property type="entry name" value="NUCLEOLAR PROTEIN 6"/>
    <property type="match status" value="1"/>
</dbReference>
<dbReference type="Pfam" id="PF17404">
    <property type="entry name" value="Nrap_D3"/>
    <property type="match status" value="1"/>
</dbReference>
<dbReference type="InterPro" id="IPR035368">
    <property type="entry name" value="Nrap_D3"/>
</dbReference>
<dbReference type="GO" id="GO:0006364">
    <property type="term" value="P:rRNA processing"/>
    <property type="evidence" value="ECO:0007669"/>
    <property type="project" value="TreeGrafter"/>
</dbReference>
<evidence type="ECO:0000313" key="4">
    <source>
        <dbReference type="EMBL" id="KAH0571384.1"/>
    </source>
</evidence>
<keyword evidence="1" id="KW-0694">RNA-binding</keyword>
<dbReference type="GO" id="GO:0032545">
    <property type="term" value="C:CURI complex"/>
    <property type="evidence" value="ECO:0007669"/>
    <property type="project" value="TreeGrafter"/>
</dbReference>
<dbReference type="EMBL" id="KI546073">
    <property type="protein sequence ID" value="EST46539.1"/>
    <property type="molecule type" value="Genomic_DNA"/>
</dbReference>
<keyword evidence="5" id="KW-1185">Reference proteome</keyword>
<dbReference type="EMBL" id="AUWU02000007">
    <property type="protein sequence ID" value="KAH0571384.1"/>
    <property type="molecule type" value="Genomic_DNA"/>
</dbReference>
<name>V6M083_9EUKA</name>
<keyword evidence="1" id="KW-0539">Nucleus</keyword>
<dbReference type="GO" id="GO:0032040">
    <property type="term" value="C:small-subunit processome"/>
    <property type="evidence" value="ECO:0007669"/>
    <property type="project" value="TreeGrafter"/>
</dbReference>
<feature type="domain" description="Nrap protein" evidence="2">
    <location>
        <begin position="251"/>
        <end position="339"/>
    </location>
</feature>
<dbReference type="GO" id="GO:0034456">
    <property type="term" value="C:UTP-C complex"/>
    <property type="evidence" value="ECO:0007669"/>
    <property type="project" value="TreeGrafter"/>
</dbReference>
<dbReference type="PANTHER" id="PTHR17972">
    <property type="entry name" value="NUCLEOLAR RNA-ASSOCIATED PROTEIN"/>
    <property type="match status" value="1"/>
</dbReference>
<dbReference type="GO" id="GO:0003723">
    <property type="term" value="F:RNA binding"/>
    <property type="evidence" value="ECO:0007669"/>
    <property type="project" value="UniProtKB-KW"/>
</dbReference>
<dbReference type="Proteomes" id="UP000018208">
    <property type="component" value="Unassembled WGS sequence"/>
</dbReference>
<reference evidence="3 4" key="1">
    <citation type="journal article" date="2014" name="PLoS Genet.">
        <title>The Genome of Spironucleus salmonicida Highlights a Fish Pathogen Adapted to Fluctuating Environments.</title>
        <authorList>
            <person name="Xu F."/>
            <person name="Jerlstrom-Hultqvist J."/>
            <person name="Einarsson E."/>
            <person name="Astvaldsson A."/>
            <person name="Svard S.G."/>
            <person name="Andersson J.O."/>
        </authorList>
    </citation>
    <scope>NUCLEOTIDE SEQUENCE</scope>
    <source>
        <strain evidence="4">ATCC 50377</strain>
    </source>
</reference>
<reference evidence="4" key="2">
    <citation type="submission" date="2020-12" db="EMBL/GenBank/DDBJ databases">
        <title>New Spironucleus salmonicida genome in near-complete chromosomes.</title>
        <authorList>
            <person name="Xu F."/>
            <person name="Kurt Z."/>
            <person name="Jimenez-Gonzalez A."/>
            <person name="Astvaldsson A."/>
            <person name="Andersson J.O."/>
            <person name="Svard S.G."/>
        </authorList>
    </citation>
    <scope>NUCLEOTIDE SEQUENCE</scope>
    <source>
        <strain evidence="4">ATCC 50377</strain>
    </source>
</reference>
<evidence type="ECO:0000259" key="2">
    <source>
        <dbReference type="Pfam" id="PF17404"/>
    </source>
</evidence>
<dbReference type="InterPro" id="IPR005554">
    <property type="entry name" value="NOL6/Upt22"/>
</dbReference>
<evidence type="ECO:0000256" key="1">
    <source>
        <dbReference type="RuleBase" id="RU364032"/>
    </source>
</evidence>